<gene>
    <name evidence="2" type="ORF">LR394_11945</name>
</gene>
<sequence>MGDPDFWVPVLVVVQILGVVLALVAGGRLYRSNIEEAERRRAAGLTDFAPGDHRVSVRLLQAKADEELPGRELVVLQTLAKALVARRPVGLVIVGLVLGQAAWMFMDVSIWLKLLVALWAVLYAAAAFRIERDARVGAAFLRRHPLSVQA</sequence>
<organism evidence="2 3">
    <name type="scientific">Kineosporia babensis</name>
    <dbReference type="NCBI Taxonomy" id="499548"/>
    <lineage>
        <taxon>Bacteria</taxon>
        <taxon>Bacillati</taxon>
        <taxon>Actinomycetota</taxon>
        <taxon>Actinomycetes</taxon>
        <taxon>Kineosporiales</taxon>
        <taxon>Kineosporiaceae</taxon>
        <taxon>Kineosporia</taxon>
    </lineage>
</organism>
<dbReference type="EMBL" id="JAJOMB010000005">
    <property type="protein sequence ID" value="MCD5311616.1"/>
    <property type="molecule type" value="Genomic_DNA"/>
</dbReference>
<proteinExistence type="predicted"/>
<feature type="transmembrane region" description="Helical" evidence="1">
    <location>
        <begin position="88"/>
        <end position="105"/>
    </location>
</feature>
<feature type="transmembrane region" description="Helical" evidence="1">
    <location>
        <begin position="111"/>
        <end position="130"/>
    </location>
</feature>
<dbReference type="AlphaFoldDB" id="A0A9X1NE38"/>
<keyword evidence="3" id="KW-1185">Reference proteome</keyword>
<reference evidence="2" key="1">
    <citation type="submission" date="2021-11" db="EMBL/GenBank/DDBJ databases">
        <title>Streptomyces corallinus and Kineosporia corallina sp. nov., two new coral-derived marine actinobacteria.</title>
        <authorList>
            <person name="Buangrab K."/>
            <person name="Sutthacheep M."/>
            <person name="Yeemin T."/>
            <person name="Harunari E."/>
            <person name="Igarashi Y."/>
            <person name="Sripreechasak P."/>
            <person name="Kanchanasin P."/>
            <person name="Tanasupawat S."/>
            <person name="Phongsopitanun W."/>
        </authorList>
    </citation>
    <scope>NUCLEOTIDE SEQUENCE</scope>
    <source>
        <strain evidence="2">JCM 31032</strain>
    </source>
</reference>
<accession>A0A9X1NE38</accession>
<keyword evidence="1" id="KW-0472">Membrane</keyword>
<name>A0A9X1NE38_9ACTN</name>
<keyword evidence="1" id="KW-0812">Transmembrane</keyword>
<comment type="caution">
    <text evidence="2">The sequence shown here is derived from an EMBL/GenBank/DDBJ whole genome shotgun (WGS) entry which is preliminary data.</text>
</comment>
<dbReference type="Proteomes" id="UP001138997">
    <property type="component" value="Unassembled WGS sequence"/>
</dbReference>
<evidence type="ECO:0000313" key="3">
    <source>
        <dbReference type="Proteomes" id="UP001138997"/>
    </source>
</evidence>
<protein>
    <submittedName>
        <fullName evidence="2">Uncharacterized protein</fullName>
    </submittedName>
</protein>
<dbReference type="RefSeq" id="WP_231440988.1">
    <property type="nucleotide sequence ID" value="NZ_JAJOMB010000005.1"/>
</dbReference>
<evidence type="ECO:0000256" key="1">
    <source>
        <dbReference type="SAM" id="Phobius"/>
    </source>
</evidence>
<feature type="transmembrane region" description="Helical" evidence="1">
    <location>
        <begin position="6"/>
        <end position="30"/>
    </location>
</feature>
<evidence type="ECO:0000313" key="2">
    <source>
        <dbReference type="EMBL" id="MCD5311616.1"/>
    </source>
</evidence>
<keyword evidence="1" id="KW-1133">Transmembrane helix</keyword>